<evidence type="ECO:0000313" key="3">
    <source>
        <dbReference type="Proteomes" id="UP001597299"/>
    </source>
</evidence>
<reference evidence="1" key="1">
    <citation type="journal article" date="2014" name="Int. J. Syst. Evol. Microbiol.">
        <title>Complete genome of a new Firmicutes species belonging to the dominant human colonic microbiota ('Ruminococcus bicirculans') reveals two chromosomes and a selective capacity to utilize plant glucans.</title>
        <authorList>
            <consortium name="NISC Comparative Sequencing Program"/>
            <person name="Wegmann U."/>
            <person name="Louis P."/>
            <person name="Goesmann A."/>
            <person name="Henrissat B."/>
            <person name="Duncan S.H."/>
            <person name="Flint H.J."/>
        </authorList>
    </citation>
    <scope>NUCLEOTIDE SEQUENCE</scope>
    <source>
        <strain evidence="1">CCM 7435</strain>
    </source>
</reference>
<accession>A0ABW4Z4V9</accession>
<dbReference type="RefSeq" id="WP_281418573.1">
    <property type="nucleotide sequence ID" value="NZ_JAHBGB010000032.1"/>
</dbReference>
<reference evidence="1" key="3">
    <citation type="submission" date="2024-09" db="EMBL/GenBank/DDBJ databases">
        <authorList>
            <person name="Sun Q."/>
            <person name="Mori K."/>
        </authorList>
    </citation>
    <scope>NUCLEOTIDE SEQUENCE</scope>
    <source>
        <strain evidence="1">CCM 7435</strain>
    </source>
</reference>
<dbReference type="Proteomes" id="UP001597299">
    <property type="component" value="Unassembled WGS sequence"/>
</dbReference>
<sequence>MQRCFLDAADIITSLKGARRTGRSQTYPLSVPGSLLIFDEISVVATALLDRLLHHAIVARIEEPRAITFASALLCDRDTDRSRR</sequence>
<comment type="caution">
    <text evidence="1">The sequence shown here is derived from an EMBL/GenBank/DDBJ whole genome shotgun (WGS) entry which is preliminary data.</text>
</comment>
<evidence type="ECO:0008006" key="4">
    <source>
        <dbReference type="Google" id="ProtNLM"/>
    </source>
</evidence>
<name>A0ABW4Z4V9_9HYPH</name>
<dbReference type="EMBL" id="JBHUHD010000004">
    <property type="protein sequence ID" value="MFD2143780.1"/>
    <property type="molecule type" value="Genomic_DNA"/>
</dbReference>
<keyword evidence="3" id="KW-1185">Reference proteome</keyword>
<dbReference type="EMBL" id="JBHUHD010000004">
    <property type="protein sequence ID" value="MFD2143458.1"/>
    <property type="molecule type" value="Genomic_DNA"/>
</dbReference>
<organism evidence="1 3">
    <name type="scientific">Ancylobacter oerskovii</name>
    <dbReference type="NCBI Taxonomy" id="459519"/>
    <lineage>
        <taxon>Bacteria</taxon>
        <taxon>Pseudomonadati</taxon>
        <taxon>Pseudomonadota</taxon>
        <taxon>Alphaproteobacteria</taxon>
        <taxon>Hyphomicrobiales</taxon>
        <taxon>Xanthobacteraceae</taxon>
        <taxon>Ancylobacter</taxon>
    </lineage>
</organism>
<reference evidence="3" key="2">
    <citation type="journal article" date="2019" name="Int. J. Syst. Evol. Microbiol.">
        <title>The Global Catalogue of Microorganisms (GCM) 10K type strain sequencing project: providing services to taxonomists for standard genome sequencing and annotation.</title>
        <authorList>
            <consortium name="The Broad Institute Genomics Platform"/>
            <consortium name="The Broad Institute Genome Sequencing Center for Infectious Disease"/>
            <person name="Wu L."/>
            <person name="Ma J."/>
        </authorList>
    </citation>
    <scope>NUCLEOTIDE SEQUENCE [LARGE SCALE GENOMIC DNA]</scope>
    <source>
        <strain evidence="3">CCM 7435</strain>
    </source>
</reference>
<gene>
    <name evidence="1" type="ORF">ACFSNC_23925</name>
    <name evidence="2" type="ORF">ACFSNC_25880</name>
</gene>
<proteinExistence type="predicted"/>
<evidence type="ECO:0000313" key="2">
    <source>
        <dbReference type="EMBL" id="MFD2143780.1"/>
    </source>
</evidence>
<evidence type="ECO:0000313" key="1">
    <source>
        <dbReference type="EMBL" id="MFD2143458.1"/>
    </source>
</evidence>
<protein>
    <recommendedName>
        <fullName evidence="4">IstB-like ATP-binding protein domain-containing protein</fullName>
    </recommendedName>
</protein>